<evidence type="ECO:0000313" key="3">
    <source>
        <dbReference type="Proteomes" id="UP000288178"/>
    </source>
</evidence>
<evidence type="ECO:0000256" key="1">
    <source>
        <dbReference type="SAM" id="SignalP"/>
    </source>
</evidence>
<dbReference type="EMBL" id="SACT01000001">
    <property type="protein sequence ID" value="RVT53683.1"/>
    <property type="molecule type" value="Genomic_DNA"/>
</dbReference>
<dbReference type="AlphaFoldDB" id="A0A3S2U4W0"/>
<gene>
    <name evidence="2" type="ORF">ENE75_01965</name>
</gene>
<name>A0A3S2U4W0_9BURK</name>
<feature type="chain" id="PRO_5018733284" evidence="1">
    <location>
        <begin position="32"/>
        <end position="82"/>
    </location>
</feature>
<accession>A0A3S2U4W0</accession>
<proteinExistence type="predicted"/>
<dbReference type="PROSITE" id="PS51257">
    <property type="entry name" value="PROKAR_LIPOPROTEIN"/>
    <property type="match status" value="1"/>
</dbReference>
<reference evidence="2 3" key="1">
    <citation type="submission" date="2019-01" db="EMBL/GenBank/DDBJ databases">
        <authorList>
            <person name="Chen W.-M."/>
        </authorList>
    </citation>
    <scope>NUCLEOTIDE SEQUENCE [LARGE SCALE GENOMIC DNA]</scope>
    <source>
        <strain evidence="2 3">ICH-3</strain>
    </source>
</reference>
<keyword evidence="3" id="KW-1185">Reference proteome</keyword>
<evidence type="ECO:0000313" key="2">
    <source>
        <dbReference type="EMBL" id="RVT53683.1"/>
    </source>
</evidence>
<organism evidence="2 3">
    <name type="scientific">Rubrivivax albus</name>
    <dbReference type="NCBI Taxonomy" id="2499835"/>
    <lineage>
        <taxon>Bacteria</taxon>
        <taxon>Pseudomonadati</taxon>
        <taxon>Pseudomonadota</taxon>
        <taxon>Betaproteobacteria</taxon>
        <taxon>Burkholderiales</taxon>
        <taxon>Sphaerotilaceae</taxon>
        <taxon>Rubrivivax</taxon>
    </lineage>
</organism>
<comment type="caution">
    <text evidence="2">The sequence shown here is derived from an EMBL/GenBank/DDBJ whole genome shotgun (WGS) entry which is preliminary data.</text>
</comment>
<feature type="signal peptide" evidence="1">
    <location>
        <begin position="1"/>
        <end position="31"/>
    </location>
</feature>
<protein>
    <submittedName>
        <fullName evidence="2">Uncharacterized protein</fullName>
    </submittedName>
</protein>
<keyword evidence="1" id="KW-0732">Signal</keyword>
<dbReference type="Proteomes" id="UP000288178">
    <property type="component" value="Unassembled WGS sequence"/>
</dbReference>
<sequence>MRSNVPTRPGRLRRQSMYVALLLSMVTGACSSPPEGPTTRPGAAGAGNQCVPEGQSCAEPRSACCAGSSCARIGKPVCILDY</sequence>